<keyword evidence="7" id="KW-1185">Reference proteome</keyword>
<evidence type="ECO:0000256" key="3">
    <source>
        <dbReference type="ARBA" id="ARBA00023002"/>
    </source>
</evidence>
<dbReference type="EC" id="1.1.3.37" evidence="2"/>
<dbReference type="Gene3D" id="3.30.465.10">
    <property type="match status" value="1"/>
</dbReference>
<dbReference type="PIRSF" id="PIRSF000136">
    <property type="entry name" value="LGO_GLO"/>
    <property type="match status" value="1"/>
</dbReference>
<dbReference type="GO" id="GO:0071949">
    <property type="term" value="F:FAD binding"/>
    <property type="evidence" value="ECO:0007669"/>
    <property type="project" value="InterPro"/>
</dbReference>
<evidence type="ECO:0000259" key="5">
    <source>
        <dbReference type="PROSITE" id="PS51387"/>
    </source>
</evidence>
<dbReference type="Gene3D" id="3.30.70.2520">
    <property type="match status" value="1"/>
</dbReference>
<evidence type="ECO:0000313" key="7">
    <source>
        <dbReference type="Proteomes" id="UP001194580"/>
    </source>
</evidence>
<proteinExistence type="predicted"/>
<evidence type="ECO:0000256" key="4">
    <source>
        <dbReference type="ARBA" id="ARBA00033418"/>
    </source>
</evidence>
<dbReference type="SUPFAM" id="SSF56176">
    <property type="entry name" value="FAD-binding/transporter-associated domain-like"/>
    <property type="match status" value="1"/>
</dbReference>
<reference evidence="6" key="1">
    <citation type="journal article" date="2020" name="Fungal Divers.">
        <title>Resolving the Mortierellaceae phylogeny through synthesis of multi-gene phylogenetics and phylogenomics.</title>
        <authorList>
            <person name="Vandepol N."/>
            <person name="Liber J."/>
            <person name="Desiro A."/>
            <person name="Na H."/>
            <person name="Kennedy M."/>
            <person name="Barry K."/>
            <person name="Grigoriev I.V."/>
            <person name="Miller A.N."/>
            <person name="O'Donnell K."/>
            <person name="Stajich J.E."/>
            <person name="Bonito G."/>
        </authorList>
    </citation>
    <scope>NUCLEOTIDE SEQUENCE</scope>
    <source>
        <strain evidence="6">NRRL 28262</strain>
    </source>
</reference>
<gene>
    <name evidence="6" type="ORF">BGZ95_001705</name>
</gene>
<name>A0AAD4HAS4_9FUNG</name>
<dbReference type="InterPro" id="IPR016166">
    <property type="entry name" value="FAD-bd_PCMH"/>
</dbReference>
<dbReference type="PROSITE" id="PS51387">
    <property type="entry name" value="FAD_PCMH"/>
    <property type="match status" value="1"/>
</dbReference>
<dbReference type="Proteomes" id="UP001194580">
    <property type="component" value="Unassembled WGS sequence"/>
</dbReference>
<organism evidence="6 7">
    <name type="scientific">Linnemannia exigua</name>
    <dbReference type="NCBI Taxonomy" id="604196"/>
    <lineage>
        <taxon>Eukaryota</taxon>
        <taxon>Fungi</taxon>
        <taxon>Fungi incertae sedis</taxon>
        <taxon>Mucoromycota</taxon>
        <taxon>Mortierellomycotina</taxon>
        <taxon>Mortierellomycetes</taxon>
        <taxon>Mortierellales</taxon>
        <taxon>Mortierellaceae</taxon>
        <taxon>Linnemannia</taxon>
    </lineage>
</organism>
<dbReference type="PANTHER" id="PTHR43762:SF1">
    <property type="entry name" value="D-ARABINONO-1,4-LACTONE OXIDASE"/>
    <property type="match status" value="1"/>
</dbReference>
<sequence>MTKLDILPQAQDAKPEVITICQVGTPMAIVDGVSFSAGDVFTNYGGNQTIQTERLFYPTTLQDLQVIIREARNDKKKVRCVGSGHSWSSTAATPDYQVSVNGMNKIHAPAPLMDGSGWTVKLETGVLVSELDAFLRAHKPPLALPSNVVPDVVRFGGILSMGCHGANLNARTMSDMITEMSIVNARGELVTYSEAKDPEAFNAACLNLGLLGIIYTATLKVEAMNTRLRVTDSYPTLDSQFKGADAGLRLKAMVLQNDSTEFLYWPFRHFMKPEQNDSIWLKQWVRTTEPAEDLTKYEGLPPMVDNPFFSTLQVGSRVMETPDALHFPIGDGVTTVVDAGVAFKVDNDFKNACEAVNELVEKNWAFTTSKPERMGTAIEFRFIKASNKMLSPAYDKDPEAIYCMINVMAASATPGFKEYSEGIVSNWIQKYNAKPHWPKMWESVPGVYPYLRREYADRLYRFNRVRKSQDPSGMFINDTWRPLFQENEA</sequence>
<dbReference type="PANTHER" id="PTHR43762">
    <property type="entry name" value="L-GULONOLACTONE OXIDASE"/>
    <property type="match status" value="1"/>
</dbReference>
<protein>
    <recommendedName>
        <fullName evidence="2">D-arabinono-1,4-lactone oxidase</fullName>
        <ecNumber evidence="2">1.1.3.37</ecNumber>
    </recommendedName>
    <alternativeName>
        <fullName evidence="4">L-galactono-gamma-lactone oxidase</fullName>
    </alternativeName>
</protein>
<dbReference type="InterPro" id="IPR036318">
    <property type="entry name" value="FAD-bd_PCMH-like_sf"/>
</dbReference>
<dbReference type="InterPro" id="IPR016169">
    <property type="entry name" value="FAD-bd_PCMH_sub2"/>
</dbReference>
<accession>A0AAD4HAS4</accession>
<dbReference type="GO" id="GO:0003885">
    <property type="term" value="F:D-arabinono-1,4-lactone oxidase activity"/>
    <property type="evidence" value="ECO:0007669"/>
    <property type="project" value="UniProtKB-EC"/>
</dbReference>
<evidence type="ECO:0000256" key="1">
    <source>
        <dbReference type="ARBA" id="ARBA00005083"/>
    </source>
</evidence>
<dbReference type="AlphaFoldDB" id="A0AAD4HAS4"/>
<dbReference type="Pfam" id="PF01565">
    <property type="entry name" value="FAD_binding_4"/>
    <property type="match status" value="1"/>
</dbReference>
<dbReference type="InterPro" id="IPR006094">
    <property type="entry name" value="Oxid_FAD_bind_N"/>
</dbReference>
<dbReference type="Pfam" id="PF04030">
    <property type="entry name" value="ALO"/>
    <property type="match status" value="1"/>
</dbReference>
<comment type="pathway">
    <text evidence="1">Cofactor biosynthesis; D-erythroascorbate biosynthesis; dehydro-D-arabinono-1,4-lactone from D-arabinose: step 2/2.</text>
</comment>
<dbReference type="GO" id="GO:0016020">
    <property type="term" value="C:membrane"/>
    <property type="evidence" value="ECO:0007669"/>
    <property type="project" value="InterPro"/>
</dbReference>
<dbReference type="EMBL" id="JAAAIL010000135">
    <property type="protein sequence ID" value="KAG0279283.1"/>
    <property type="molecule type" value="Genomic_DNA"/>
</dbReference>
<feature type="domain" description="FAD-binding PCMH-type" evidence="5">
    <location>
        <begin position="48"/>
        <end position="224"/>
    </location>
</feature>
<evidence type="ECO:0000256" key="2">
    <source>
        <dbReference type="ARBA" id="ARBA00013136"/>
    </source>
</evidence>
<evidence type="ECO:0000313" key="6">
    <source>
        <dbReference type="EMBL" id="KAG0279283.1"/>
    </source>
</evidence>
<keyword evidence="3" id="KW-0560">Oxidoreductase</keyword>
<dbReference type="InterPro" id="IPR016167">
    <property type="entry name" value="FAD-bd_PCMH_sub1"/>
</dbReference>
<comment type="caution">
    <text evidence="6">The sequence shown here is derived from an EMBL/GenBank/DDBJ whole genome shotgun (WGS) entry which is preliminary data.</text>
</comment>
<dbReference type="InterPro" id="IPR010031">
    <property type="entry name" value="FAD_lactone_oxidase-like"/>
</dbReference>
<dbReference type="InterPro" id="IPR007173">
    <property type="entry name" value="ALO_C"/>
</dbReference>
<dbReference type="Gene3D" id="3.30.43.10">
    <property type="entry name" value="Uridine Diphospho-n-acetylenolpyruvylglucosamine Reductase, domain 2"/>
    <property type="match status" value="1"/>
</dbReference>